<gene>
    <name evidence="2" type="ORF">Afil01_31820</name>
</gene>
<feature type="transmembrane region" description="Helical" evidence="1">
    <location>
        <begin position="36"/>
        <end position="59"/>
    </location>
</feature>
<dbReference type="EMBL" id="BSTX01000002">
    <property type="protein sequence ID" value="GLZ78375.1"/>
    <property type="molecule type" value="Genomic_DNA"/>
</dbReference>
<keyword evidence="1" id="KW-0812">Transmembrane</keyword>
<comment type="caution">
    <text evidence="2">The sequence shown here is derived from an EMBL/GenBank/DDBJ whole genome shotgun (WGS) entry which is preliminary data.</text>
</comment>
<sequence length="151" mass="15327">MRSWWPLVVGLSVGVVAVGAGVWLLVRAGLEDADRWASVVGVFLNLAGVAIAAWGVVWARRAVKAPVAPVPVRVPGSGVVNEVKGGRAGSLVQARVVDLSGNIAPAGGQVAPGGVSNRVEDTDVEGLQIQGEVVRGPLPPAGDGSVDGRWS</sequence>
<dbReference type="AlphaFoldDB" id="A0A9W6SM15"/>
<keyword evidence="1" id="KW-0472">Membrane</keyword>
<keyword evidence="1" id="KW-1133">Transmembrane helix</keyword>
<feature type="transmembrane region" description="Helical" evidence="1">
    <location>
        <begin position="7"/>
        <end position="30"/>
    </location>
</feature>
<evidence type="ECO:0000313" key="3">
    <source>
        <dbReference type="Proteomes" id="UP001165079"/>
    </source>
</evidence>
<proteinExistence type="predicted"/>
<reference evidence="2" key="1">
    <citation type="submission" date="2023-03" db="EMBL/GenBank/DDBJ databases">
        <title>Actinorhabdospora filicis NBRC 111898.</title>
        <authorList>
            <person name="Ichikawa N."/>
            <person name="Sato H."/>
            <person name="Tonouchi N."/>
        </authorList>
    </citation>
    <scope>NUCLEOTIDE SEQUENCE</scope>
    <source>
        <strain evidence="2">NBRC 111898</strain>
    </source>
</reference>
<evidence type="ECO:0000313" key="2">
    <source>
        <dbReference type="EMBL" id="GLZ78375.1"/>
    </source>
</evidence>
<keyword evidence="3" id="KW-1185">Reference proteome</keyword>
<accession>A0A9W6SM15</accession>
<evidence type="ECO:0000256" key="1">
    <source>
        <dbReference type="SAM" id="Phobius"/>
    </source>
</evidence>
<name>A0A9W6SM15_9ACTN</name>
<dbReference type="Proteomes" id="UP001165079">
    <property type="component" value="Unassembled WGS sequence"/>
</dbReference>
<protein>
    <submittedName>
        <fullName evidence="2">Uncharacterized protein</fullName>
    </submittedName>
</protein>
<organism evidence="2 3">
    <name type="scientific">Actinorhabdospora filicis</name>
    <dbReference type="NCBI Taxonomy" id="1785913"/>
    <lineage>
        <taxon>Bacteria</taxon>
        <taxon>Bacillati</taxon>
        <taxon>Actinomycetota</taxon>
        <taxon>Actinomycetes</taxon>
        <taxon>Micromonosporales</taxon>
        <taxon>Micromonosporaceae</taxon>
        <taxon>Actinorhabdospora</taxon>
    </lineage>
</organism>